<reference evidence="1 2" key="1">
    <citation type="submission" date="2019-03" db="EMBL/GenBank/DDBJ databases">
        <title>Bradyrhizobium strains diversity isolated from Chamaecrista fasciculata.</title>
        <authorList>
            <person name="Urquiaga M.C.O."/>
            <person name="Hungria M."/>
            <person name="Delamuta J.R.M."/>
        </authorList>
    </citation>
    <scope>NUCLEOTIDE SEQUENCE [LARGE SCALE GENOMIC DNA]</scope>
    <source>
        <strain evidence="1 2">CNPSo 3424</strain>
    </source>
</reference>
<comment type="caution">
    <text evidence="1">The sequence shown here is derived from an EMBL/GenBank/DDBJ whole genome shotgun (WGS) entry which is preliminary data.</text>
</comment>
<dbReference type="EMBL" id="SPQU01000003">
    <property type="protein sequence ID" value="TFV41063.1"/>
    <property type="molecule type" value="Genomic_DNA"/>
</dbReference>
<organism evidence="1 2">
    <name type="scientific">Bradyrhizobium frederickii</name>
    <dbReference type="NCBI Taxonomy" id="2560054"/>
    <lineage>
        <taxon>Bacteria</taxon>
        <taxon>Pseudomonadati</taxon>
        <taxon>Pseudomonadota</taxon>
        <taxon>Alphaproteobacteria</taxon>
        <taxon>Hyphomicrobiales</taxon>
        <taxon>Nitrobacteraceae</taxon>
        <taxon>Bradyrhizobium</taxon>
    </lineage>
</organism>
<evidence type="ECO:0000313" key="1">
    <source>
        <dbReference type="EMBL" id="TFV41063.1"/>
    </source>
</evidence>
<dbReference type="Proteomes" id="UP000298225">
    <property type="component" value="Unassembled WGS sequence"/>
</dbReference>
<evidence type="ECO:0000313" key="2">
    <source>
        <dbReference type="Proteomes" id="UP000298225"/>
    </source>
</evidence>
<dbReference type="AlphaFoldDB" id="A0A4Y9LGD1"/>
<protein>
    <submittedName>
        <fullName evidence="1">Uncharacterized protein</fullName>
    </submittedName>
</protein>
<gene>
    <name evidence="1" type="ORF">E4K66_08575</name>
</gene>
<accession>A0A4Y9LGD1</accession>
<dbReference type="OrthoDB" id="7376619at2"/>
<keyword evidence="2" id="KW-1185">Reference proteome</keyword>
<proteinExistence type="predicted"/>
<sequence length="87" mass="9365">MPRMLSPARVIARFAVRLALLMGFAAFGSVGFGRSLAVLLWMSNILCALASLVRREPLFGAALNHWDEAVAFGALFALVHVVNNPAL</sequence>
<name>A0A4Y9LGD1_9BRAD</name>